<sequence length="111" mass="12585">MCVSIGFFFLRIKHFAFIEFMNAVPVHFIDSICASHATTLVDMPLLCLLGWHISGNDGRLGRQAYSIHWHLCLDGYVWNGVVVAGQHDRQFRTDTGNAPEIGHLFLDRIEV</sequence>
<dbReference type="AlphaFoldDB" id="A0A2M4C7Y0"/>
<protein>
    <submittedName>
        <fullName evidence="1">Putative secreted protein</fullName>
    </submittedName>
</protein>
<proteinExistence type="predicted"/>
<name>A0A2M4C7Y0_9DIPT</name>
<dbReference type="EMBL" id="GGFJ01012269">
    <property type="protein sequence ID" value="MBW61410.1"/>
    <property type="molecule type" value="Transcribed_RNA"/>
</dbReference>
<organism evidence="1">
    <name type="scientific">Anopheles marajoara</name>
    <dbReference type="NCBI Taxonomy" id="58244"/>
    <lineage>
        <taxon>Eukaryota</taxon>
        <taxon>Metazoa</taxon>
        <taxon>Ecdysozoa</taxon>
        <taxon>Arthropoda</taxon>
        <taxon>Hexapoda</taxon>
        <taxon>Insecta</taxon>
        <taxon>Pterygota</taxon>
        <taxon>Neoptera</taxon>
        <taxon>Endopterygota</taxon>
        <taxon>Diptera</taxon>
        <taxon>Nematocera</taxon>
        <taxon>Culicoidea</taxon>
        <taxon>Culicidae</taxon>
        <taxon>Anophelinae</taxon>
        <taxon>Anopheles</taxon>
    </lineage>
</organism>
<reference evidence="1" key="1">
    <citation type="submission" date="2018-01" db="EMBL/GenBank/DDBJ databases">
        <title>An insight into the sialome of Amazonian anophelines.</title>
        <authorList>
            <person name="Ribeiro J.M."/>
            <person name="Scarpassa V."/>
            <person name="Calvo E."/>
        </authorList>
    </citation>
    <scope>NUCLEOTIDE SEQUENCE</scope>
    <source>
        <tissue evidence="1">Salivary glands</tissue>
    </source>
</reference>
<accession>A0A2M4C7Y0</accession>
<evidence type="ECO:0000313" key="1">
    <source>
        <dbReference type="EMBL" id="MBW61410.1"/>
    </source>
</evidence>